<dbReference type="Proteomes" id="UP001143856">
    <property type="component" value="Unassembled WGS sequence"/>
</dbReference>
<evidence type="ECO:0000313" key="1">
    <source>
        <dbReference type="EMBL" id="KAJ2988247.1"/>
    </source>
</evidence>
<proteinExistence type="predicted"/>
<sequence>MIPSFVYLLPLYPLAAQAALQVDLDSKESIKRAAAQVAEDLLKYYHGHEPGLIPGVLPGPPPDGPYYWWEAGAMWGTLLDYWHWTGDETYKKVTYESLLHQAGPNRDYADKNWSFSLGNDDQAFWGMSALIAAEYKFQDPPPEEAQWLALAQAVWNQQTAENLRDGGCGLIDERIAESDTWALWYRIGWSSTDTAILREINHVRCVVVVEMNAWKDPRHARQLRFAAWIDIFDEFKDWLWERLGKRNAEGRLYFPLGEEKDARIEKNKVLQHVVRWTMANMADGKFDGLDTAVFREGLDRAFSNLIYQWDTHFTDEPGFDVAKGEFTRYWTGWLTMRDKARKQGQGGSLTS</sequence>
<dbReference type="EMBL" id="JAPDGR010000674">
    <property type="protein sequence ID" value="KAJ2988247.1"/>
    <property type="molecule type" value="Genomic_DNA"/>
</dbReference>
<name>A0ACC1PB16_9PEZI</name>
<accession>A0ACC1PB16</accession>
<protein>
    <submittedName>
        <fullName evidence="1">Uncharacterized protein</fullName>
    </submittedName>
</protein>
<organism evidence="1 2">
    <name type="scientific">Xylaria curta</name>
    <dbReference type="NCBI Taxonomy" id="42375"/>
    <lineage>
        <taxon>Eukaryota</taxon>
        <taxon>Fungi</taxon>
        <taxon>Dikarya</taxon>
        <taxon>Ascomycota</taxon>
        <taxon>Pezizomycotina</taxon>
        <taxon>Sordariomycetes</taxon>
        <taxon>Xylariomycetidae</taxon>
        <taxon>Xylariales</taxon>
        <taxon>Xylariaceae</taxon>
        <taxon>Xylaria</taxon>
    </lineage>
</organism>
<comment type="caution">
    <text evidence="1">The sequence shown here is derived from an EMBL/GenBank/DDBJ whole genome shotgun (WGS) entry which is preliminary data.</text>
</comment>
<reference evidence="1" key="1">
    <citation type="submission" date="2022-10" db="EMBL/GenBank/DDBJ databases">
        <title>Genome Sequence of Xylaria curta.</title>
        <authorList>
            <person name="Buettner E."/>
        </authorList>
    </citation>
    <scope>NUCLEOTIDE SEQUENCE</scope>
    <source>
        <strain evidence="1">Babe10</strain>
    </source>
</reference>
<keyword evidence="2" id="KW-1185">Reference proteome</keyword>
<evidence type="ECO:0000313" key="2">
    <source>
        <dbReference type="Proteomes" id="UP001143856"/>
    </source>
</evidence>
<gene>
    <name evidence="1" type="ORF">NUW58_g4079</name>
</gene>